<accession>A0ABT4DG74</accession>
<keyword evidence="3" id="KW-1185">Reference proteome</keyword>
<dbReference type="SUPFAM" id="SSF143422">
    <property type="entry name" value="Transposase IS200-like"/>
    <property type="match status" value="1"/>
</dbReference>
<evidence type="ECO:0000313" key="3">
    <source>
        <dbReference type="Proteomes" id="UP001062738"/>
    </source>
</evidence>
<evidence type="ECO:0000313" key="2">
    <source>
        <dbReference type="EMBL" id="MCY7007592.1"/>
    </source>
</evidence>
<dbReference type="RefSeq" id="WP_265151751.1">
    <property type="nucleotide sequence ID" value="NZ_JAOXXL010000005.1"/>
</dbReference>
<dbReference type="PANTHER" id="PTHR33360">
    <property type="entry name" value="TRANSPOSASE FOR INSERTION SEQUENCE ELEMENT IS200"/>
    <property type="match status" value="1"/>
</dbReference>
<dbReference type="PANTHER" id="PTHR33360:SF4">
    <property type="entry name" value="TRANSPOSASE IS200-LIKE PROTEIN"/>
    <property type="match status" value="1"/>
</dbReference>
<reference evidence="2" key="1">
    <citation type="submission" date="2022-09" db="EMBL/GenBank/DDBJ databases">
        <authorList>
            <person name="Zoaiter M."/>
        </authorList>
    </citation>
    <scope>NUCLEOTIDE SEQUENCE</scope>
    <source>
        <strain evidence="2">DSM 19848</strain>
    </source>
</reference>
<dbReference type="InterPro" id="IPR036515">
    <property type="entry name" value="Transposase_17_sf"/>
</dbReference>
<sequence length="89" mass="10880">MNWNNGSYNKYLLQYHLIFVCKYRKKLLRHNQISNDIKQYSYDICNKHKVNIKYMETDKEHIHYMIETKPSINLSAVVRFVVNVEIKRN</sequence>
<name>A0ABT4DG74_FUSSI</name>
<dbReference type="Pfam" id="PF01797">
    <property type="entry name" value="Y1_Tnp"/>
    <property type="match status" value="1"/>
</dbReference>
<dbReference type="Gene3D" id="3.30.70.1290">
    <property type="entry name" value="Transposase IS200-like"/>
    <property type="match status" value="1"/>
</dbReference>
<comment type="caution">
    <text evidence="2">The sequence shown here is derived from an EMBL/GenBank/DDBJ whole genome shotgun (WGS) entry which is preliminary data.</text>
</comment>
<feature type="domain" description="Transposase IS200-like" evidence="1">
    <location>
        <begin position="10"/>
        <end position="79"/>
    </location>
</feature>
<dbReference type="EMBL" id="JAOXXL010000005">
    <property type="protein sequence ID" value="MCY7007592.1"/>
    <property type="molecule type" value="Genomic_DNA"/>
</dbReference>
<dbReference type="InterPro" id="IPR002686">
    <property type="entry name" value="Transposase_17"/>
</dbReference>
<dbReference type="Proteomes" id="UP001062738">
    <property type="component" value="Unassembled WGS sequence"/>
</dbReference>
<proteinExistence type="predicted"/>
<dbReference type="NCBIfam" id="NF033573">
    <property type="entry name" value="transpos_IS200"/>
    <property type="match status" value="1"/>
</dbReference>
<gene>
    <name evidence="2" type="primary">tnpA</name>
    <name evidence="2" type="ORF">OCK72_02865</name>
</gene>
<evidence type="ECO:0000259" key="1">
    <source>
        <dbReference type="Pfam" id="PF01797"/>
    </source>
</evidence>
<organism evidence="2 3">
    <name type="scientific">Fusobacterium simiae</name>
    <dbReference type="NCBI Taxonomy" id="855"/>
    <lineage>
        <taxon>Bacteria</taxon>
        <taxon>Fusobacteriati</taxon>
        <taxon>Fusobacteriota</taxon>
        <taxon>Fusobacteriia</taxon>
        <taxon>Fusobacteriales</taxon>
        <taxon>Fusobacteriaceae</taxon>
        <taxon>Fusobacterium</taxon>
    </lineage>
</organism>
<protein>
    <submittedName>
        <fullName evidence="2">IS200/IS605 family transposase</fullName>
    </submittedName>
</protein>